<protein>
    <recommendedName>
        <fullName evidence="4">Lipoprotein</fullName>
    </recommendedName>
</protein>
<proteinExistence type="predicted"/>
<evidence type="ECO:0000313" key="3">
    <source>
        <dbReference type="Proteomes" id="UP000831537"/>
    </source>
</evidence>
<evidence type="ECO:0000313" key="2">
    <source>
        <dbReference type="EMBL" id="UOQ83432.1"/>
    </source>
</evidence>
<evidence type="ECO:0000256" key="1">
    <source>
        <dbReference type="SAM" id="SignalP"/>
    </source>
</evidence>
<feature type="chain" id="PRO_5045700248" description="Lipoprotein" evidence="1">
    <location>
        <begin position="20"/>
        <end position="184"/>
    </location>
</feature>
<accession>A0ABY4GI38</accession>
<dbReference type="PROSITE" id="PS51257">
    <property type="entry name" value="PROKAR_LIPOPROTEIN"/>
    <property type="match status" value="1"/>
</dbReference>
<reference evidence="2 3" key="1">
    <citation type="submission" date="2022-04" db="EMBL/GenBank/DDBJ databases">
        <title>Gracilibacillus sp. isolated from saltern.</title>
        <authorList>
            <person name="Won M."/>
            <person name="Lee C.-M."/>
            <person name="Woen H.-Y."/>
            <person name="Kwon S.-W."/>
        </authorList>
    </citation>
    <scope>NUCLEOTIDE SEQUENCE [LARGE SCALE GENOMIC DNA]</scope>
    <source>
        <strain evidence="2 3">SSPM10-3</strain>
    </source>
</reference>
<feature type="signal peptide" evidence="1">
    <location>
        <begin position="1"/>
        <end position="19"/>
    </location>
</feature>
<name>A0ABY4GI38_9BACI</name>
<sequence length="184" mass="20839">MKIKATFLISLLLATFSLASCSSESQTIAEDNNITTIKTVLQEQFTGPDLEMINLLEKPENASIIKEEETSPPENPTALDKLLEKKYKTYFTDTMYDKFIGAYAMDFQTSAYYGNYQISVKNIDVKQSESAESSYDFRVNVLYQKEGNKEEKAEISGKAIVNEESRIAKIDYLDDGDLTNIFNE</sequence>
<evidence type="ECO:0008006" key="4">
    <source>
        <dbReference type="Google" id="ProtNLM"/>
    </source>
</evidence>
<keyword evidence="3" id="KW-1185">Reference proteome</keyword>
<keyword evidence="1" id="KW-0732">Signal</keyword>
<dbReference type="Proteomes" id="UP000831537">
    <property type="component" value="Chromosome"/>
</dbReference>
<organism evidence="2 3">
    <name type="scientific">Gracilibacillus salinarum</name>
    <dbReference type="NCBI Taxonomy" id="2932255"/>
    <lineage>
        <taxon>Bacteria</taxon>
        <taxon>Bacillati</taxon>
        <taxon>Bacillota</taxon>
        <taxon>Bacilli</taxon>
        <taxon>Bacillales</taxon>
        <taxon>Bacillaceae</taxon>
        <taxon>Gracilibacillus</taxon>
    </lineage>
</organism>
<dbReference type="RefSeq" id="WP_244740318.1">
    <property type="nucleotide sequence ID" value="NZ_CP095071.1"/>
</dbReference>
<dbReference type="EMBL" id="CP095071">
    <property type="protein sequence ID" value="UOQ83432.1"/>
    <property type="molecule type" value="Genomic_DNA"/>
</dbReference>
<gene>
    <name evidence="2" type="ORF">MUN87_11730</name>
</gene>